<name>A0A2P6MMS3_9EUKA</name>
<feature type="non-terminal residue" evidence="1">
    <location>
        <position position="1"/>
    </location>
</feature>
<proteinExistence type="predicted"/>
<dbReference type="EMBL" id="MDYQ01000710">
    <property type="protein sequence ID" value="PRP73010.1"/>
    <property type="molecule type" value="Genomic_DNA"/>
</dbReference>
<protein>
    <submittedName>
        <fullName evidence="1">Uncharacterized protein</fullName>
    </submittedName>
</protein>
<comment type="caution">
    <text evidence="1">The sequence shown here is derived from an EMBL/GenBank/DDBJ whole genome shotgun (WGS) entry which is preliminary data.</text>
</comment>
<dbReference type="AlphaFoldDB" id="A0A2P6MMS3"/>
<dbReference type="Proteomes" id="UP000241769">
    <property type="component" value="Unassembled WGS sequence"/>
</dbReference>
<evidence type="ECO:0000313" key="2">
    <source>
        <dbReference type="Proteomes" id="UP000241769"/>
    </source>
</evidence>
<reference evidence="1 2" key="1">
    <citation type="journal article" date="2018" name="Genome Biol. Evol.">
        <title>Multiple Roots of Fruiting Body Formation in Amoebozoa.</title>
        <authorList>
            <person name="Hillmann F."/>
            <person name="Forbes G."/>
            <person name="Novohradska S."/>
            <person name="Ferling I."/>
            <person name="Riege K."/>
            <person name="Groth M."/>
            <person name="Westermann M."/>
            <person name="Marz M."/>
            <person name="Spaller T."/>
            <person name="Winckler T."/>
            <person name="Schaap P."/>
            <person name="Glockner G."/>
        </authorList>
    </citation>
    <scope>NUCLEOTIDE SEQUENCE [LARGE SCALE GENOMIC DNA]</scope>
    <source>
        <strain evidence="1 2">Jena</strain>
    </source>
</reference>
<dbReference type="InParanoid" id="A0A2P6MMS3"/>
<accession>A0A2P6MMS3</accession>
<organism evidence="1 2">
    <name type="scientific">Planoprotostelium fungivorum</name>
    <dbReference type="NCBI Taxonomy" id="1890364"/>
    <lineage>
        <taxon>Eukaryota</taxon>
        <taxon>Amoebozoa</taxon>
        <taxon>Evosea</taxon>
        <taxon>Variosea</taxon>
        <taxon>Cavosteliida</taxon>
        <taxon>Cavosteliaceae</taxon>
        <taxon>Planoprotostelium</taxon>
    </lineage>
</organism>
<sequence length="54" mass="5888">EASIQCEFVNSLQNIYKLLCAQSTLCTVLSVCVVFSKVTAENVPSTHHTEACIN</sequence>
<evidence type="ECO:0000313" key="1">
    <source>
        <dbReference type="EMBL" id="PRP73010.1"/>
    </source>
</evidence>
<keyword evidence="2" id="KW-1185">Reference proteome</keyword>
<gene>
    <name evidence="1" type="ORF">PROFUN_17054</name>
</gene>